<dbReference type="AlphaFoldDB" id="A0AAV0BVD1"/>
<feature type="region of interest" description="Disordered" evidence="1">
    <location>
        <begin position="67"/>
        <end position="99"/>
    </location>
</feature>
<proteinExistence type="predicted"/>
<sequence>MWEPGINYAGIENGSSELVMAVLSEDLIGAALGAQRVGPVGMALWYLRGELIGAALNSESFSSVGLEVSGNERGGRDQWESKETGRGGSSLLYDRYDMK</sequence>
<dbReference type="EMBL" id="CALTRL010006195">
    <property type="protein sequence ID" value="CAH7690057.1"/>
    <property type="molecule type" value="Genomic_DNA"/>
</dbReference>
<gene>
    <name evidence="2" type="ORF">PPACK8108_LOCUS25291</name>
</gene>
<comment type="caution">
    <text evidence="2">The sequence shown here is derived from an EMBL/GenBank/DDBJ whole genome shotgun (WGS) entry which is preliminary data.</text>
</comment>
<name>A0AAV0BVD1_PHAPC</name>
<evidence type="ECO:0000256" key="1">
    <source>
        <dbReference type="SAM" id="MobiDB-lite"/>
    </source>
</evidence>
<dbReference type="Proteomes" id="UP001153365">
    <property type="component" value="Unassembled WGS sequence"/>
</dbReference>
<evidence type="ECO:0000313" key="3">
    <source>
        <dbReference type="Proteomes" id="UP001153365"/>
    </source>
</evidence>
<evidence type="ECO:0000313" key="2">
    <source>
        <dbReference type="EMBL" id="CAH7690057.1"/>
    </source>
</evidence>
<reference evidence="2" key="1">
    <citation type="submission" date="2022-06" db="EMBL/GenBank/DDBJ databases">
        <authorList>
            <consortium name="SYNGENTA / RWTH Aachen University"/>
        </authorList>
    </citation>
    <scope>NUCLEOTIDE SEQUENCE</scope>
</reference>
<organism evidence="2 3">
    <name type="scientific">Phakopsora pachyrhizi</name>
    <name type="common">Asian soybean rust disease fungus</name>
    <dbReference type="NCBI Taxonomy" id="170000"/>
    <lineage>
        <taxon>Eukaryota</taxon>
        <taxon>Fungi</taxon>
        <taxon>Dikarya</taxon>
        <taxon>Basidiomycota</taxon>
        <taxon>Pucciniomycotina</taxon>
        <taxon>Pucciniomycetes</taxon>
        <taxon>Pucciniales</taxon>
        <taxon>Phakopsoraceae</taxon>
        <taxon>Phakopsora</taxon>
    </lineage>
</organism>
<keyword evidence="3" id="KW-1185">Reference proteome</keyword>
<feature type="compositionally biased region" description="Basic and acidic residues" evidence="1">
    <location>
        <begin position="73"/>
        <end position="85"/>
    </location>
</feature>
<protein>
    <submittedName>
        <fullName evidence="2">Uncharacterized protein</fullName>
    </submittedName>
</protein>
<accession>A0AAV0BVD1</accession>